<name>A0ACC2W097_9TREE</name>
<reference evidence="1" key="1">
    <citation type="submission" date="2023-04" db="EMBL/GenBank/DDBJ databases">
        <title>Draft Genome sequencing of Naganishia species isolated from polar environments using Oxford Nanopore Technology.</title>
        <authorList>
            <person name="Leo P."/>
            <person name="Venkateswaran K."/>
        </authorList>
    </citation>
    <scope>NUCLEOTIDE SEQUENCE</scope>
    <source>
        <strain evidence="1">MNA-CCFEE 5261</strain>
    </source>
</reference>
<accession>A0ACC2W097</accession>
<organism evidence="1 2">
    <name type="scientific">Naganishia cerealis</name>
    <dbReference type="NCBI Taxonomy" id="610337"/>
    <lineage>
        <taxon>Eukaryota</taxon>
        <taxon>Fungi</taxon>
        <taxon>Dikarya</taxon>
        <taxon>Basidiomycota</taxon>
        <taxon>Agaricomycotina</taxon>
        <taxon>Tremellomycetes</taxon>
        <taxon>Filobasidiales</taxon>
        <taxon>Filobasidiaceae</taxon>
        <taxon>Naganishia</taxon>
    </lineage>
</organism>
<gene>
    <name evidence="1" type="ORF">QFC19_003937</name>
</gene>
<proteinExistence type="predicted"/>
<evidence type="ECO:0000313" key="1">
    <source>
        <dbReference type="EMBL" id="KAJ9104796.1"/>
    </source>
</evidence>
<dbReference type="Proteomes" id="UP001241377">
    <property type="component" value="Unassembled WGS sequence"/>
</dbReference>
<sequence length="178" mass="19886">MLLHRAPLLTPTPTPFEQSYYAYQSRLRMALSNPPPLDFYFKKGSLTERRFLRAQWAREREVFGERLAGKKVDVGDIPAEEEVKLAQRTAEDEPRRLGGEGERGQEADRTRVERVGAGDVYLVVKNKSTGKWGLPVGGLKNTKEALHEVSTRGCFWLTAGPANSSNPLSPPPPTTRPL</sequence>
<protein>
    <submittedName>
        <fullName evidence="1">Uncharacterized protein</fullName>
    </submittedName>
</protein>
<keyword evidence="2" id="KW-1185">Reference proteome</keyword>
<dbReference type="EMBL" id="JASBWR010000039">
    <property type="protein sequence ID" value="KAJ9104796.1"/>
    <property type="molecule type" value="Genomic_DNA"/>
</dbReference>
<evidence type="ECO:0000313" key="2">
    <source>
        <dbReference type="Proteomes" id="UP001241377"/>
    </source>
</evidence>
<comment type="caution">
    <text evidence="1">The sequence shown here is derived from an EMBL/GenBank/DDBJ whole genome shotgun (WGS) entry which is preliminary data.</text>
</comment>